<dbReference type="PANTHER" id="PTHR15829">
    <property type="entry name" value="PROTEIN KINASE PKN/PRK1, EFFECTOR"/>
    <property type="match status" value="1"/>
</dbReference>
<evidence type="ECO:0000256" key="1">
    <source>
        <dbReference type="SAM" id="MobiDB-lite"/>
    </source>
</evidence>
<proteinExistence type="predicted"/>
<organism evidence="2 3">
    <name type="scientific">Ranitomeya imitator</name>
    <name type="common">mimic poison frog</name>
    <dbReference type="NCBI Taxonomy" id="111125"/>
    <lineage>
        <taxon>Eukaryota</taxon>
        <taxon>Metazoa</taxon>
        <taxon>Chordata</taxon>
        <taxon>Craniata</taxon>
        <taxon>Vertebrata</taxon>
        <taxon>Euteleostomi</taxon>
        <taxon>Amphibia</taxon>
        <taxon>Batrachia</taxon>
        <taxon>Anura</taxon>
        <taxon>Neobatrachia</taxon>
        <taxon>Hyloidea</taxon>
        <taxon>Dendrobatidae</taxon>
        <taxon>Dendrobatinae</taxon>
        <taxon>Ranitomeya</taxon>
    </lineage>
</organism>
<gene>
    <name evidence="2" type="ORF">RIMI_LOCUS9449050</name>
</gene>
<sequence>MFTLVTILKVKKQTLHTYLQPSVLQRCALLSSCSGCERRSAGKQSGDVTALLSGCPALTARPEKQSAEDRQQKLPDVYPGYRGPRDRWSLESCLCDSSPATKQRRCSDPDRCRYRCSVAMCDARQRMFLLKCMSYSYRSDHPEARGHLSEAFTEDTGVGTSVASSPLPLTTGNESLDITLIRHLQYCSELIKQIVTSGEALFVLRDLKKKLSRQSQVIKQLSDISKDNMGSTNSVMEVISGFHDMPSLLAFWTKCSTPVHMYHISADKIVKQLHVTFSQNTENPGLADTASLEPLLETSMDTGKMAALETCTVPHSPEIHTSLNLLLSENGSDVSQALDLLSSAASKSKEFRDKVTSGGLSTAFQNAVDKPLMAVDAVYRGKIR</sequence>
<evidence type="ECO:0000313" key="2">
    <source>
        <dbReference type="EMBL" id="CAJ0942051.1"/>
    </source>
</evidence>
<protein>
    <submittedName>
        <fullName evidence="2">Uncharacterized protein</fullName>
    </submittedName>
</protein>
<evidence type="ECO:0000313" key="3">
    <source>
        <dbReference type="Proteomes" id="UP001176940"/>
    </source>
</evidence>
<reference evidence="2" key="1">
    <citation type="submission" date="2023-07" db="EMBL/GenBank/DDBJ databases">
        <authorList>
            <person name="Stuckert A."/>
        </authorList>
    </citation>
    <scope>NUCLEOTIDE SEQUENCE</scope>
</reference>
<comment type="caution">
    <text evidence="2">The sequence shown here is derived from an EMBL/GenBank/DDBJ whole genome shotgun (WGS) entry which is preliminary data.</text>
</comment>
<feature type="region of interest" description="Disordered" evidence="1">
    <location>
        <begin position="61"/>
        <end position="81"/>
    </location>
</feature>
<feature type="compositionally biased region" description="Basic and acidic residues" evidence="1">
    <location>
        <begin position="61"/>
        <end position="73"/>
    </location>
</feature>
<keyword evidence="3" id="KW-1185">Reference proteome</keyword>
<dbReference type="InterPro" id="IPR026136">
    <property type="entry name" value="RIPOR3"/>
</dbReference>
<dbReference type="Proteomes" id="UP001176940">
    <property type="component" value="Unassembled WGS sequence"/>
</dbReference>
<accession>A0ABN9LHZ9</accession>
<name>A0ABN9LHZ9_9NEOB</name>
<dbReference type="PANTHER" id="PTHR15829:SF2">
    <property type="entry name" value="RHO FAMILY-INTERACTING CELL POLARIZATION REGULATOR 2"/>
    <property type="match status" value="1"/>
</dbReference>
<dbReference type="EMBL" id="CAUEEQ010019604">
    <property type="protein sequence ID" value="CAJ0942051.1"/>
    <property type="molecule type" value="Genomic_DNA"/>
</dbReference>